<dbReference type="Proteomes" id="UP001440599">
    <property type="component" value="Unassembled WGS sequence"/>
</dbReference>
<comment type="caution">
    <text evidence="1">The sequence shown here is derived from an EMBL/GenBank/DDBJ whole genome shotgun (WGS) entry which is preliminary data.</text>
</comment>
<dbReference type="RefSeq" id="WP_349139991.1">
    <property type="nucleotide sequence ID" value="NZ_JBBMFT010000003.1"/>
</dbReference>
<evidence type="ECO:0000313" key="1">
    <source>
        <dbReference type="EMBL" id="MEQ2456389.1"/>
    </source>
</evidence>
<accession>A0ABV1EP69</accession>
<organism evidence="1 2">
    <name type="scientific">Flavonifractor hominis</name>
    <dbReference type="NCBI Taxonomy" id="3133178"/>
    <lineage>
        <taxon>Bacteria</taxon>
        <taxon>Bacillati</taxon>
        <taxon>Bacillota</taxon>
        <taxon>Clostridia</taxon>
        <taxon>Eubacteriales</taxon>
        <taxon>Oscillospiraceae</taxon>
        <taxon>Flavonifractor</taxon>
    </lineage>
</organism>
<dbReference type="EMBL" id="JBBMFT010000003">
    <property type="protein sequence ID" value="MEQ2456389.1"/>
    <property type="molecule type" value="Genomic_DNA"/>
</dbReference>
<proteinExistence type="predicted"/>
<evidence type="ECO:0000313" key="2">
    <source>
        <dbReference type="Proteomes" id="UP001440599"/>
    </source>
</evidence>
<gene>
    <name evidence="1" type="ORF">WMO45_07635</name>
</gene>
<keyword evidence="2" id="KW-1185">Reference proteome</keyword>
<protein>
    <submittedName>
        <fullName evidence="1">Uncharacterized protein</fullName>
    </submittedName>
</protein>
<name>A0ABV1EP69_9FIRM</name>
<reference evidence="1 2" key="1">
    <citation type="submission" date="2024-03" db="EMBL/GenBank/DDBJ databases">
        <title>Human intestinal bacterial collection.</title>
        <authorList>
            <person name="Pauvert C."/>
            <person name="Hitch T.C.A."/>
            <person name="Clavel T."/>
        </authorList>
    </citation>
    <scope>NUCLEOTIDE SEQUENCE [LARGE SCALE GENOMIC DNA]</scope>
    <source>
        <strain evidence="1 2">CLA-AP-H34</strain>
    </source>
</reference>
<sequence length="134" mass="15574">MTVYLCLDEKNGMLFHNRRQSRDRAVRADILRECAESTLWMDAYSASQFEPVPAAIVVAKDCLARAGIADSCFVERQVLAPWVEKIGRLVIYRWNRAYPSDTCLDVSLENWKLFSREEFSGYSHETITKEVYRK</sequence>